<dbReference type="PANTHER" id="PTHR46613:SF1">
    <property type="entry name" value="RADIAL SPOKE HEAD 10 HOMOLOG B-RELATED"/>
    <property type="match status" value="1"/>
</dbReference>
<feature type="compositionally biased region" description="Polar residues" evidence="9">
    <location>
        <begin position="734"/>
        <end position="745"/>
    </location>
</feature>
<dbReference type="OrthoDB" id="294378at2759"/>
<keyword evidence="6" id="KW-0969">Cilium</keyword>
<evidence type="ECO:0000256" key="2">
    <source>
        <dbReference type="ARBA" id="ARBA00004430"/>
    </source>
</evidence>
<gene>
    <name evidence="11" type="primary">LOC106068241</name>
</gene>
<dbReference type="Gene3D" id="2.20.110.10">
    <property type="entry name" value="Histone H3 K4-specific methyltransferase SET7/9 N-terminal domain"/>
    <property type="match status" value="4"/>
</dbReference>
<feature type="compositionally biased region" description="Basic and acidic residues" evidence="9">
    <location>
        <begin position="10"/>
        <end position="28"/>
    </location>
</feature>
<keyword evidence="4" id="KW-0677">Repeat</keyword>
<evidence type="ECO:0000313" key="10">
    <source>
        <dbReference type="Proteomes" id="UP001165740"/>
    </source>
</evidence>
<evidence type="ECO:0000256" key="5">
    <source>
        <dbReference type="ARBA" id="ARBA00022846"/>
    </source>
</evidence>
<dbReference type="GeneID" id="106068241"/>
<dbReference type="InterPro" id="IPR003409">
    <property type="entry name" value="MORN"/>
</dbReference>
<dbReference type="Pfam" id="PF02493">
    <property type="entry name" value="MORN"/>
    <property type="match status" value="9"/>
</dbReference>
<accession>A0A9W3AFB2</accession>
<dbReference type="PANTHER" id="PTHR46613">
    <property type="entry name" value="RADIAL SPOKE HEAD 10 HOMOLOG B-RELATED"/>
    <property type="match status" value="1"/>
</dbReference>
<evidence type="ECO:0000313" key="11">
    <source>
        <dbReference type="RefSeq" id="XP_055885922.1"/>
    </source>
</evidence>
<keyword evidence="7" id="KW-0206">Cytoskeleton</keyword>
<evidence type="ECO:0000256" key="4">
    <source>
        <dbReference type="ARBA" id="ARBA00022737"/>
    </source>
</evidence>
<keyword evidence="5" id="KW-0282">Flagellum</keyword>
<evidence type="ECO:0000256" key="7">
    <source>
        <dbReference type="ARBA" id="ARBA00023212"/>
    </source>
</evidence>
<keyword evidence="8" id="KW-0966">Cell projection</keyword>
<sequence>MFIPSLNMASKDRRKSDRKLNKKSDEVSVDKTEEILTVISESIESQVSEATVSVVESEKISKEVTPEPVYDEPTLSELIIESCTCEKVKGLYQGEGEARFKDGHTYKGQFMDGLMHGQGAYCWTDGVTYQGDFYENQITGKGAYTWPDGSTYSGDVLKGIRHGFGTFICSKGRVSYSGDWNMGQKHGKGRIDFDPEGKSFYDGDWVNGIKHGWGTRQYPSGNIYIGMWFNNVRHGDGTMKWLDRDQIYNGQWENGIQHGFGQHIWILKRKLHSQYSLRNMYDGEFVNGLRHGQGIFYYANGARYEGSWKDNMKHGKGKFTFKNGRIYEGMFEKDHIVEYPDFTIDGLISPDLSQIRTRTPVPADNVSVHSNESRNTTGPSFQLDIPELLASLPTEESDYEASQVQFAITRHISALRRIYTFYSMLGYDESPDNTFIMNKMQFWRFLKDIHLHHDKYTLTDMDRIIGENYQKQKFELHNPYEKVLHRQFINYLIIIAHMVYKKEYFKNKEKAPILEHCFSRLMTERILRHSCMVKGPLFQETRRAINALVHMDQSYQIYRVICTPRKKPPKEPVIKMRAFMFFMKETGLINQDLTPTRLVELLASDNPLVMDGQGCYNLELEMTFLEFFEALLLCAEVFVTERVVKDPTTPRISLRSIQKEASQHSLVISMSHKISQPGVEEEVLIDVLDNTTYPEDQTSSEHTPVNPNHSSSSQSIQKIESEFPLDSVSNTNQSALGYLTPSQSKDATRKSPAVSATSESVAIEKQITSPALNQDGQIMVAENGTRDLSPDVAEVESEVLDEDTRQFNFWTHQLHIFFLRKFFPKAQKYVESKKQGQGCRKTTALKDSTARPNTEPIAVGSAQEAAEEENTTA</sequence>
<feature type="compositionally biased region" description="Polar residues" evidence="9">
    <location>
        <begin position="693"/>
        <end position="709"/>
    </location>
</feature>
<evidence type="ECO:0000256" key="1">
    <source>
        <dbReference type="ARBA" id="ARBA00004230"/>
    </source>
</evidence>
<dbReference type="Proteomes" id="UP001165740">
    <property type="component" value="Chromosome 5"/>
</dbReference>
<feature type="region of interest" description="Disordered" evidence="9">
    <location>
        <begin position="1"/>
        <end position="28"/>
    </location>
</feature>
<feature type="region of interest" description="Disordered" evidence="9">
    <location>
        <begin position="693"/>
        <end position="717"/>
    </location>
</feature>
<proteinExistence type="predicted"/>
<feature type="region of interest" description="Disordered" evidence="9">
    <location>
        <begin position="833"/>
        <end position="873"/>
    </location>
</feature>
<comment type="subcellular location">
    <subcellularLocation>
        <location evidence="1">Cell projection</location>
        <location evidence="1">Cilium</location>
        <location evidence="1">Flagellum</location>
    </subcellularLocation>
    <subcellularLocation>
        <location evidence="2">Cytoplasm</location>
        <location evidence="2">Cytoskeleton</location>
        <location evidence="2">Cilium axoneme</location>
    </subcellularLocation>
</comment>
<evidence type="ECO:0000256" key="8">
    <source>
        <dbReference type="ARBA" id="ARBA00023273"/>
    </source>
</evidence>
<protein>
    <submittedName>
        <fullName evidence="11">Radial spoke head 10 homolog B-like</fullName>
    </submittedName>
</protein>
<keyword evidence="3" id="KW-0963">Cytoplasm</keyword>
<dbReference type="AlphaFoldDB" id="A0A9W3AFB2"/>
<evidence type="ECO:0000256" key="3">
    <source>
        <dbReference type="ARBA" id="ARBA00022490"/>
    </source>
</evidence>
<dbReference type="SUPFAM" id="SSF82185">
    <property type="entry name" value="Histone H3 K4-specific methyltransferase SET7/9 N-terminal domain"/>
    <property type="match status" value="3"/>
</dbReference>
<evidence type="ECO:0000256" key="6">
    <source>
        <dbReference type="ARBA" id="ARBA00023069"/>
    </source>
</evidence>
<organism evidence="10 11">
    <name type="scientific">Biomphalaria glabrata</name>
    <name type="common">Bloodfluke planorb</name>
    <name type="synonym">Freshwater snail</name>
    <dbReference type="NCBI Taxonomy" id="6526"/>
    <lineage>
        <taxon>Eukaryota</taxon>
        <taxon>Metazoa</taxon>
        <taxon>Spiralia</taxon>
        <taxon>Lophotrochozoa</taxon>
        <taxon>Mollusca</taxon>
        <taxon>Gastropoda</taxon>
        <taxon>Heterobranchia</taxon>
        <taxon>Euthyneura</taxon>
        <taxon>Panpulmonata</taxon>
        <taxon>Hygrophila</taxon>
        <taxon>Lymnaeoidea</taxon>
        <taxon>Planorbidae</taxon>
        <taxon>Biomphalaria</taxon>
    </lineage>
</organism>
<keyword evidence="10" id="KW-1185">Reference proteome</keyword>
<evidence type="ECO:0000256" key="9">
    <source>
        <dbReference type="SAM" id="MobiDB-lite"/>
    </source>
</evidence>
<dbReference type="OMA" id="PNACHVK"/>
<feature type="region of interest" description="Disordered" evidence="9">
    <location>
        <begin position="734"/>
        <end position="757"/>
    </location>
</feature>
<dbReference type="SMART" id="SM00698">
    <property type="entry name" value="MORN"/>
    <property type="match status" value="9"/>
</dbReference>
<dbReference type="RefSeq" id="XP_055885922.1">
    <property type="nucleotide sequence ID" value="XM_056029947.1"/>
</dbReference>
<reference evidence="11" key="1">
    <citation type="submission" date="2025-08" db="UniProtKB">
        <authorList>
            <consortium name="RefSeq"/>
        </authorList>
    </citation>
    <scope>IDENTIFICATION</scope>
</reference>
<dbReference type="GO" id="GO:0031514">
    <property type="term" value="C:motile cilium"/>
    <property type="evidence" value="ECO:0007669"/>
    <property type="project" value="UniProtKB-SubCell"/>
</dbReference>
<name>A0A9W3AFB2_BIOGL</name>
<dbReference type="GO" id="GO:0005930">
    <property type="term" value="C:axoneme"/>
    <property type="evidence" value="ECO:0007669"/>
    <property type="project" value="UniProtKB-SubCell"/>
</dbReference>